<protein>
    <submittedName>
        <fullName evidence="1">Uncharacterized protein</fullName>
    </submittedName>
</protein>
<name>A0A0S2ILZ6_LEPBO</name>
<dbReference type="PATRIC" id="fig|280505.15.peg.314"/>
<accession>A0A0S2ILZ6</accession>
<evidence type="ECO:0000313" key="2">
    <source>
        <dbReference type="Proteomes" id="UP000058857"/>
    </source>
</evidence>
<dbReference type="Proteomes" id="UP000058857">
    <property type="component" value="Chromosome 1"/>
</dbReference>
<evidence type="ECO:0000313" key="1">
    <source>
        <dbReference type="EMBL" id="ALO24684.1"/>
    </source>
</evidence>
<gene>
    <name evidence="1" type="ORF">LBBP_00320</name>
</gene>
<proteinExistence type="predicted"/>
<dbReference type="AlphaFoldDB" id="A0A0S2ILZ6"/>
<dbReference type="EMBL" id="CP012029">
    <property type="protein sequence ID" value="ALO24684.1"/>
    <property type="molecule type" value="Genomic_DNA"/>
</dbReference>
<organism evidence="1">
    <name type="scientific">Leptospira borgpetersenii serovar Ballum</name>
    <dbReference type="NCBI Taxonomy" id="280505"/>
    <lineage>
        <taxon>Bacteria</taxon>
        <taxon>Pseudomonadati</taxon>
        <taxon>Spirochaetota</taxon>
        <taxon>Spirochaetia</taxon>
        <taxon>Leptospirales</taxon>
        <taxon>Leptospiraceae</taxon>
        <taxon>Leptospira</taxon>
    </lineage>
</organism>
<reference evidence="1 2" key="1">
    <citation type="journal article" date="2015" name="PLoS Negl. Trop. Dis.">
        <title>Distribution of Plasmids in Distinct Leptospira Pathogenic Species.</title>
        <authorList>
            <person name="Wang Y."/>
            <person name="Zhuang X."/>
            <person name="Zhong Y."/>
            <person name="Zhang C."/>
            <person name="Zhang Y."/>
            <person name="Zeng L."/>
            <person name="Zhu Y."/>
            <person name="He P."/>
            <person name="Dong K."/>
            <person name="Pal U."/>
            <person name="Guo X."/>
            <person name="Qin J."/>
        </authorList>
    </citation>
    <scope>NUCLEOTIDE SEQUENCE [LARGE SCALE GENOMIC DNA]</scope>
    <source>
        <strain evidence="1 2">56604</strain>
    </source>
</reference>
<sequence>MYFFDSLKTCILQGIEKGLYEIEFKYKMRHNKIIRAQVGYE</sequence>